<dbReference type="InterPro" id="IPR035906">
    <property type="entry name" value="MetI-like_sf"/>
</dbReference>
<feature type="transmembrane region" description="Helical" evidence="7">
    <location>
        <begin position="523"/>
        <end position="541"/>
    </location>
</feature>
<keyword evidence="3" id="KW-1003">Cell membrane</keyword>
<dbReference type="PANTHER" id="PTHR30043">
    <property type="entry name" value="PHOSPHONATES TRANSPORT SYSTEM PERMEASE PROTEIN"/>
    <property type="match status" value="1"/>
</dbReference>
<feature type="domain" description="ABC transmembrane type-1" evidence="8">
    <location>
        <begin position="384"/>
        <end position="571"/>
    </location>
</feature>
<evidence type="ECO:0000256" key="1">
    <source>
        <dbReference type="ARBA" id="ARBA00004651"/>
    </source>
</evidence>
<dbReference type="PROSITE" id="PS50928">
    <property type="entry name" value="ABC_TM1"/>
    <property type="match status" value="1"/>
</dbReference>
<feature type="transmembrane region" description="Helical" evidence="7">
    <location>
        <begin position="332"/>
        <end position="352"/>
    </location>
</feature>
<dbReference type="GO" id="GO:0015416">
    <property type="term" value="F:ABC-type phosphonate transporter activity"/>
    <property type="evidence" value="ECO:0007669"/>
    <property type="project" value="InterPro"/>
</dbReference>
<keyword evidence="10" id="KW-1185">Reference proteome</keyword>
<dbReference type="NCBIfam" id="TIGR01097">
    <property type="entry name" value="PhnE"/>
    <property type="match status" value="1"/>
</dbReference>
<dbReference type="Pfam" id="PF00528">
    <property type="entry name" value="BPD_transp_1"/>
    <property type="match status" value="1"/>
</dbReference>
<evidence type="ECO:0000256" key="3">
    <source>
        <dbReference type="ARBA" id="ARBA00022475"/>
    </source>
</evidence>
<dbReference type="Proteomes" id="UP000569951">
    <property type="component" value="Unassembled WGS sequence"/>
</dbReference>
<proteinExistence type="inferred from homology"/>
<feature type="transmembrane region" description="Helical" evidence="7">
    <location>
        <begin position="298"/>
        <end position="320"/>
    </location>
</feature>
<evidence type="ECO:0000313" key="9">
    <source>
        <dbReference type="EMBL" id="MBB6099489.1"/>
    </source>
</evidence>
<feature type="transmembrane region" description="Helical" evidence="7">
    <location>
        <begin position="30"/>
        <end position="47"/>
    </location>
</feature>
<dbReference type="GO" id="GO:0005886">
    <property type="term" value="C:plasma membrane"/>
    <property type="evidence" value="ECO:0007669"/>
    <property type="project" value="UniProtKB-SubCell"/>
</dbReference>
<feature type="transmembrane region" description="Helical" evidence="7">
    <location>
        <begin position="440"/>
        <end position="467"/>
    </location>
</feature>
<comment type="subcellular location">
    <subcellularLocation>
        <location evidence="1 7">Cell membrane</location>
        <topology evidence="1 7">Multi-pass membrane protein</topology>
    </subcellularLocation>
</comment>
<dbReference type="Gene3D" id="1.10.3720.10">
    <property type="entry name" value="MetI-like"/>
    <property type="match status" value="1"/>
</dbReference>
<dbReference type="RefSeq" id="WP_221277134.1">
    <property type="nucleotide sequence ID" value="NZ_JACHHG010000012.1"/>
</dbReference>
<comment type="similarity">
    <text evidence="7">Belongs to the binding-protein-dependent transport system permease family.</text>
</comment>
<feature type="transmembrane region" description="Helical" evidence="7">
    <location>
        <begin position="120"/>
        <end position="142"/>
    </location>
</feature>
<dbReference type="InterPro" id="IPR000515">
    <property type="entry name" value="MetI-like"/>
</dbReference>
<dbReference type="PANTHER" id="PTHR30043:SF1">
    <property type="entry name" value="ABC TRANSPORT SYSTEM PERMEASE PROTEIN P69"/>
    <property type="match status" value="1"/>
</dbReference>
<protein>
    <submittedName>
        <fullName evidence="9">Phosphonate ABC transporter permease subunit PhnE</fullName>
    </submittedName>
</protein>
<evidence type="ECO:0000256" key="4">
    <source>
        <dbReference type="ARBA" id="ARBA00022692"/>
    </source>
</evidence>
<feature type="transmembrane region" description="Helical" evidence="7">
    <location>
        <begin position="148"/>
        <end position="168"/>
    </location>
</feature>
<dbReference type="AlphaFoldDB" id="A0A841I5D7"/>
<feature type="transmembrane region" description="Helical" evidence="7">
    <location>
        <begin position="89"/>
        <end position="108"/>
    </location>
</feature>
<keyword evidence="6 7" id="KW-0472">Membrane</keyword>
<gene>
    <name evidence="9" type="ORF">HNR42_002939</name>
</gene>
<organism evidence="9 10">
    <name type="scientific">Deinobacterium chartae</name>
    <dbReference type="NCBI Taxonomy" id="521158"/>
    <lineage>
        <taxon>Bacteria</taxon>
        <taxon>Thermotogati</taxon>
        <taxon>Deinococcota</taxon>
        <taxon>Deinococci</taxon>
        <taxon>Deinococcales</taxon>
        <taxon>Deinococcaceae</taxon>
        <taxon>Deinobacterium</taxon>
    </lineage>
</organism>
<dbReference type="SUPFAM" id="SSF161098">
    <property type="entry name" value="MetI-like"/>
    <property type="match status" value="1"/>
</dbReference>
<evidence type="ECO:0000259" key="8">
    <source>
        <dbReference type="PROSITE" id="PS50928"/>
    </source>
</evidence>
<dbReference type="CDD" id="cd06261">
    <property type="entry name" value="TM_PBP2"/>
    <property type="match status" value="1"/>
</dbReference>
<name>A0A841I5D7_9DEIO</name>
<accession>A0A841I5D7</accession>
<evidence type="ECO:0000256" key="2">
    <source>
        <dbReference type="ARBA" id="ARBA00022448"/>
    </source>
</evidence>
<dbReference type="EMBL" id="JACHHG010000012">
    <property type="protein sequence ID" value="MBB6099489.1"/>
    <property type="molecule type" value="Genomic_DNA"/>
</dbReference>
<keyword evidence="4 7" id="KW-0812">Transmembrane</keyword>
<reference evidence="9 10" key="1">
    <citation type="submission" date="2020-08" db="EMBL/GenBank/DDBJ databases">
        <title>Genomic Encyclopedia of Type Strains, Phase IV (KMG-IV): sequencing the most valuable type-strain genomes for metagenomic binning, comparative biology and taxonomic classification.</title>
        <authorList>
            <person name="Goeker M."/>
        </authorList>
    </citation>
    <scope>NUCLEOTIDE SEQUENCE [LARGE SCALE GENOMIC DNA]</scope>
    <source>
        <strain evidence="9 10">DSM 21458</strain>
    </source>
</reference>
<sequence>MIWALVFAIAVAAATWVARGSARRLIAAGAIGLLVAFFALPFVDVLGARSDQRVVMTPLALAPVYPVLWLGLVGALAALVASFLKNARLSGALGALGGLLTLIATFAFQNGTEHIVSVRPIGGVLEVFIPLVLLAVLAPIALGLRGTARFAGLAAAVLLPAALMWYLFSPAGAATFPEMRGYYQLAAPPTQAQLDQVVKDWNADLELTNRDRAAIERDWKDVGEKLKTTRGTDLAAQRRSYYQQLELIHNYKIADPTRIEPLGPIQSAAELPDGYRVGYDAAELGARRALVRQGAYGFALWAFFAALALTGGVVLAVRGAVAAASHDLRDGVIFAAALIAVGISLNSTGFDLRQLIINAPWIGDFLSRSWPPNTKFLADVSREMLITITTALLGTLIASVFALPLSLLAARNLTERSWLTRIAYLITRVFFNINRGIDTLIVALVFVSALGLGPFAGVLAIALHSIADLGKLYSEAMENSDKGPIEALESAGAPGSSVIRWALMPQLLPLLMSYTLYRFEINFRVSIVLGFVGAGGIGFLVNQTMRGGEYPSAMVAIIVIVLVVNVLDFISATVRRRLV</sequence>
<comment type="caution">
    <text evidence="9">The sequence shown here is derived from an EMBL/GenBank/DDBJ whole genome shotgun (WGS) entry which is preliminary data.</text>
</comment>
<evidence type="ECO:0000313" key="10">
    <source>
        <dbReference type="Proteomes" id="UP000569951"/>
    </source>
</evidence>
<feature type="transmembrane region" description="Helical" evidence="7">
    <location>
        <begin position="59"/>
        <end position="83"/>
    </location>
</feature>
<evidence type="ECO:0000256" key="6">
    <source>
        <dbReference type="ARBA" id="ARBA00023136"/>
    </source>
</evidence>
<keyword evidence="5 7" id="KW-1133">Transmembrane helix</keyword>
<evidence type="ECO:0000256" key="7">
    <source>
        <dbReference type="RuleBase" id="RU363032"/>
    </source>
</evidence>
<keyword evidence="2 7" id="KW-0813">Transport</keyword>
<feature type="transmembrane region" description="Helical" evidence="7">
    <location>
        <begin position="385"/>
        <end position="410"/>
    </location>
</feature>
<dbReference type="InterPro" id="IPR005769">
    <property type="entry name" value="PhnE/PtxC"/>
</dbReference>
<evidence type="ECO:0000256" key="5">
    <source>
        <dbReference type="ARBA" id="ARBA00022989"/>
    </source>
</evidence>
<feature type="transmembrane region" description="Helical" evidence="7">
    <location>
        <begin position="553"/>
        <end position="574"/>
    </location>
</feature>